<accession>A0A6I3YKX4</accession>
<dbReference type="PANTHER" id="PTHR42714">
    <property type="entry name" value="TRNA MODIFICATION GTPASE GTPBP3"/>
    <property type="match status" value="1"/>
</dbReference>
<dbReference type="Gene3D" id="3.40.50.300">
    <property type="entry name" value="P-loop containing nucleotide triphosphate hydrolases"/>
    <property type="match status" value="1"/>
</dbReference>
<dbReference type="GO" id="GO:0030488">
    <property type="term" value="P:tRNA methylation"/>
    <property type="evidence" value="ECO:0007669"/>
    <property type="project" value="TreeGrafter"/>
</dbReference>
<comment type="caution">
    <text evidence="1">The sequence shown here is derived from an EMBL/GenBank/DDBJ whole genome shotgun (WGS) entry which is preliminary data.</text>
</comment>
<organism evidence="1 2">
    <name type="scientific">Aliivibrio fischeri</name>
    <name type="common">Vibrio fischeri</name>
    <dbReference type="NCBI Taxonomy" id="668"/>
    <lineage>
        <taxon>Bacteria</taxon>
        <taxon>Pseudomonadati</taxon>
        <taxon>Pseudomonadota</taxon>
        <taxon>Gammaproteobacteria</taxon>
        <taxon>Vibrionales</taxon>
        <taxon>Vibrionaceae</taxon>
        <taxon>Aliivibrio</taxon>
    </lineage>
</organism>
<dbReference type="GO" id="GO:0002098">
    <property type="term" value="P:tRNA wobble uridine modification"/>
    <property type="evidence" value="ECO:0007669"/>
    <property type="project" value="TreeGrafter"/>
</dbReference>
<dbReference type="Proteomes" id="UP000435323">
    <property type="component" value="Unassembled WGS sequence"/>
</dbReference>
<dbReference type="InterPro" id="IPR027417">
    <property type="entry name" value="P-loop_NTPase"/>
</dbReference>
<reference evidence="1 2" key="1">
    <citation type="submission" date="2019-11" db="EMBL/GenBank/DDBJ databases">
        <title>Using colonization assays and comparative genomics to discover symbiosis behaviors and factors in Vibrio fischeri.</title>
        <authorList>
            <person name="Bongrand C."/>
            <person name="Moriano-Gutierrez S."/>
            <person name="Arevalo P."/>
            <person name="Mcfall-Ngai M."/>
            <person name="Visick K."/>
            <person name="Polz M.F."/>
            <person name="Ruby E.G."/>
        </authorList>
    </citation>
    <scope>NUCLEOTIDE SEQUENCE [LARGE SCALE GENOMIC DNA]</scope>
    <source>
        <strain evidence="2">emors.3.2</strain>
    </source>
</reference>
<dbReference type="Pfam" id="PF01926">
    <property type="entry name" value="MMR_HSR1"/>
    <property type="match status" value="1"/>
</dbReference>
<proteinExistence type="predicted"/>
<dbReference type="PANTHER" id="PTHR42714:SF6">
    <property type="entry name" value="TRANSLATION INITIATION FACTOR IF-2"/>
    <property type="match status" value="1"/>
</dbReference>
<evidence type="ECO:0000313" key="2">
    <source>
        <dbReference type="Proteomes" id="UP000435323"/>
    </source>
</evidence>
<dbReference type="SUPFAM" id="SSF52540">
    <property type="entry name" value="P-loop containing nucleoside triphosphate hydrolases"/>
    <property type="match status" value="1"/>
</dbReference>
<sequence length="269" mass="30698">MKLDISIMSEKFQHSLSRLDKIIYSDQKPRIAVFGKYNHGKSTLLNAIFGYEAFKSADKRETVENLSIEHDDVMWIDTPGLDADVHGKDDAAALTGAFEMADYLFLVHQVTAGELDKYELDIFNRLAVNTTDYSQKMCLVLTQIDQKTGDELNTIIDKVQQQVSLESQFKEVKIIPISATRYLRGLEENKPIFCEKSGISTLFDEIEKIKNNVIKTREKEKFELINKIAHSLNEMELAINQEMNINKNKQVSLKSDITCELNKLITKVA</sequence>
<dbReference type="AlphaFoldDB" id="A0A6I3YKX4"/>
<dbReference type="RefSeq" id="WP_065596226.1">
    <property type="nucleotide sequence ID" value="NZ_MAJW01000113.1"/>
</dbReference>
<dbReference type="GO" id="GO:0005737">
    <property type="term" value="C:cytoplasm"/>
    <property type="evidence" value="ECO:0007669"/>
    <property type="project" value="TreeGrafter"/>
</dbReference>
<evidence type="ECO:0000313" key="1">
    <source>
        <dbReference type="EMBL" id="MUK45124.1"/>
    </source>
</evidence>
<protein>
    <submittedName>
        <fullName evidence="1">Uncharacterized protein</fullName>
    </submittedName>
</protein>
<dbReference type="InterPro" id="IPR006073">
    <property type="entry name" value="GTP-bd"/>
</dbReference>
<dbReference type="EMBL" id="WOBO01000005">
    <property type="protein sequence ID" value="MUK45124.1"/>
    <property type="molecule type" value="Genomic_DNA"/>
</dbReference>
<gene>
    <name evidence="1" type="ORF">GNP77_06980</name>
</gene>
<dbReference type="GO" id="GO:0005525">
    <property type="term" value="F:GTP binding"/>
    <property type="evidence" value="ECO:0007669"/>
    <property type="project" value="InterPro"/>
</dbReference>
<name>A0A6I3YKX4_ALIFS</name>